<sequence length="145" mass="15724">MYPWRRLTQFGMLAVAVAVLAQNPLPGPRASGVGGGSGSKPIVIQGSGTALAGTPPRNSGGIGYTPFTTDLTMFIDDPRREKLALYFTAEFQKKNVADTDRLVTLATEVCIASKKTGNMPTSEEMKKVELIERLARRVRERLTTP</sequence>
<name>A0ABW1EGB9_9BACT</name>
<dbReference type="Proteomes" id="UP001596091">
    <property type="component" value="Unassembled WGS sequence"/>
</dbReference>
<evidence type="ECO:0000313" key="3">
    <source>
        <dbReference type="Proteomes" id="UP001596091"/>
    </source>
</evidence>
<dbReference type="RefSeq" id="WP_263338997.1">
    <property type="nucleotide sequence ID" value="NZ_JAGSYH010000005.1"/>
</dbReference>
<gene>
    <name evidence="2" type="ORF">ACFPT7_11355</name>
</gene>
<feature type="signal peptide" evidence="1">
    <location>
        <begin position="1"/>
        <end position="21"/>
    </location>
</feature>
<evidence type="ECO:0000256" key="1">
    <source>
        <dbReference type="SAM" id="SignalP"/>
    </source>
</evidence>
<feature type="chain" id="PRO_5045181557" evidence="1">
    <location>
        <begin position="22"/>
        <end position="145"/>
    </location>
</feature>
<keyword evidence="3" id="KW-1185">Reference proteome</keyword>
<proteinExistence type="predicted"/>
<comment type="caution">
    <text evidence="2">The sequence shown here is derived from an EMBL/GenBank/DDBJ whole genome shotgun (WGS) entry which is preliminary data.</text>
</comment>
<organism evidence="2 3">
    <name type="scientific">Acidicapsa dinghuensis</name>
    <dbReference type="NCBI Taxonomy" id="2218256"/>
    <lineage>
        <taxon>Bacteria</taxon>
        <taxon>Pseudomonadati</taxon>
        <taxon>Acidobacteriota</taxon>
        <taxon>Terriglobia</taxon>
        <taxon>Terriglobales</taxon>
        <taxon>Acidobacteriaceae</taxon>
        <taxon>Acidicapsa</taxon>
    </lineage>
</organism>
<protein>
    <submittedName>
        <fullName evidence="2">Uncharacterized protein</fullName>
    </submittedName>
</protein>
<accession>A0ABW1EGB9</accession>
<dbReference type="EMBL" id="JBHSPH010000003">
    <property type="protein sequence ID" value="MFC5862891.1"/>
    <property type="molecule type" value="Genomic_DNA"/>
</dbReference>
<evidence type="ECO:0000313" key="2">
    <source>
        <dbReference type="EMBL" id="MFC5862891.1"/>
    </source>
</evidence>
<reference evidence="3" key="1">
    <citation type="journal article" date="2019" name="Int. J. Syst. Evol. Microbiol.">
        <title>The Global Catalogue of Microorganisms (GCM) 10K type strain sequencing project: providing services to taxonomists for standard genome sequencing and annotation.</title>
        <authorList>
            <consortium name="The Broad Institute Genomics Platform"/>
            <consortium name="The Broad Institute Genome Sequencing Center for Infectious Disease"/>
            <person name="Wu L."/>
            <person name="Ma J."/>
        </authorList>
    </citation>
    <scope>NUCLEOTIDE SEQUENCE [LARGE SCALE GENOMIC DNA]</scope>
    <source>
        <strain evidence="3">JCM 4087</strain>
    </source>
</reference>
<keyword evidence="1" id="KW-0732">Signal</keyword>